<reference evidence="1" key="1">
    <citation type="submission" date="2020-07" db="EMBL/GenBank/DDBJ databases">
        <title>Ethylene signaling mediates host invasion by parasitic plants.</title>
        <authorList>
            <person name="Yoshida S."/>
        </authorList>
    </citation>
    <scope>NUCLEOTIDE SEQUENCE</scope>
    <source>
        <strain evidence="1">Okayama</strain>
    </source>
</reference>
<dbReference type="AlphaFoldDB" id="A0A830BJC3"/>
<name>A0A830BJC3_9LAMI</name>
<dbReference type="EMBL" id="BMAC01000093">
    <property type="protein sequence ID" value="GFP84814.1"/>
    <property type="molecule type" value="Genomic_DNA"/>
</dbReference>
<evidence type="ECO:0000313" key="1">
    <source>
        <dbReference type="EMBL" id="GFP84814.1"/>
    </source>
</evidence>
<gene>
    <name evidence="1" type="ORF">PHJA_000625200</name>
</gene>
<comment type="caution">
    <text evidence="1">The sequence shown here is derived from an EMBL/GenBank/DDBJ whole genome shotgun (WGS) entry which is preliminary data.</text>
</comment>
<evidence type="ECO:0000313" key="2">
    <source>
        <dbReference type="Proteomes" id="UP000653305"/>
    </source>
</evidence>
<accession>A0A830BJC3</accession>
<dbReference type="Proteomes" id="UP000653305">
    <property type="component" value="Unassembled WGS sequence"/>
</dbReference>
<keyword evidence="2" id="KW-1185">Reference proteome</keyword>
<proteinExistence type="predicted"/>
<organism evidence="1 2">
    <name type="scientific">Phtheirospermum japonicum</name>
    <dbReference type="NCBI Taxonomy" id="374723"/>
    <lineage>
        <taxon>Eukaryota</taxon>
        <taxon>Viridiplantae</taxon>
        <taxon>Streptophyta</taxon>
        <taxon>Embryophyta</taxon>
        <taxon>Tracheophyta</taxon>
        <taxon>Spermatophyta</taxon>
        <taxon>Magnoliopsida</taxon>
        <taxon>eudicotyledons</taxon>
        <taxon>Gunneridae</taxon>
        <taxon>Pentapetalae</taxon>
        <taxon>asterids</taxon>
        <taxon>lamiids</taxon>
        <taxon>Lamiales</taxon>
        <taxon>Orobanchaceae</taxon>
        <taxon>Orobanchaceae incertae sedis</taxon>
        <taxon>Phtheirospermum</taxon>
    </lineage>
</organism>
<protein>
    <submittedName>
        <fullName evidence="1">Uncharacterized protein</fullName>
    </submittedName>
</protein>
<sequence>MDSSAVLGVVKLDFLLNFSYSEQLKMDFSFLFSSVGSIFSKIMHKRLRKSTVLDSKTKGEKGAHILLVLELDFLTSSLDKIKNVSVTCEKIPLLALESNHQASAGYKISRSKMANLIRYFSEIIASKMAEAAEVATQQPVSAQVDLSKLGRHEEDGSLSTTTTMKGCGPFVSAEGLEQLHRFLASLVFFKDV</sequence>